<evidence type="ECO:0000313" key="1">
    <source>
        <dbReference type="EMBL" id="MPC59079.1"/>
    </source>
</evidence>
<name>A0A5B7GN99_PORTR</name>
<protein>
    <submittedName>
        <fullName evidence="1">Uncharacterized protein</fullName>
    </submittedName>
</protein>
<dbReference type="EMBL" id="VSRR010016230">
    <property type="protein sequence ID" value="MPC59079.1"/>
    <property type="molecule type" value="Genomic_DNA"/>
</dbReference>
<keyword evidence="2" id="KW-1185">Reference proteome</keyword>
<dbReference type="AlphaFoldDB" id="A0A5B7GN99"/>
<gene>
    <name evidence="1" type="ORF">E2C01_053094</name>
</gene>
<evidence type="ECO:0000313" key="2">
    <source>
        <dbReference type="Proteomes" id="UP000324222"/>
    </source>
</evidence>
<sequence>MPRRGMRSSSGSARGASIGHMLSGDKWEFLSCITDERQLNPTLPASIQPWCLRHRDFLLHRTLGGQDQESSK</sequence>
<organism evidence="1 2">
    <name type="scientific">Portunus trituberculatus</name>
    <name type="common">Swimming crab</name>
    <name type="synonym">Neptunus trituberculatus</name>
    <dbReference type="NCBI Taxonomy" id="210409"/>
    <lineage>
        <taxon>Eukaryota</taxon>
        <taxon>Metazoa</taxon>
        <taxon>Ecdysozoa</taxon>
        <taxon>Arthropoda</taxon>
        <taxon>Crustacea</taxon>
        <taxon>Multicrustacea</taxon>
        <taxon>Malacostraca</taxon>
        <taxon>Eumalacostraca</taxon>
        <taxon>Eucarida</taxon>
        <taxon>Decapoda</taxon>
        <taxon>Pleocyemata</taxon>
        <taxon>Brachyura</taxon>
        <taxon>Eubrachyura</taxon>
        <taxon>Portunoidea</taxon>
        <taxon>Portunidae</taxon>
        <taxon>Portuninae</taxon>
        <taxon>Portunus</taxon>
    </lineage>
</organism>
<comment type="caution">
    <text evidence="1">The sequence shown here is derived from an EMBL/GenBank/DDBJ whole genome shotgun (WGS) entry which is preliminary data.</text>
</comment>
<reference evidence="1 2" key="1">
    <citation type="submission" date="2019-05" db="EMBL/GenBank/DDBJ databases">
        <title>Another draft genome of Portunus trituberculatus and its Hox gene families provides insights of decapod evolution.</title>
        <authorList>
            <person name="Jeong J.-H."/>
            <person name="Song I."/>
            <person name="Kim S."/>
            <person name="Choi T."/>
            <person name="Kim D."/>
            <person name="Ryu S."/>
            <person name="Kim W."/>
        </authorList>
    </citation>
    <scope>NUCLEOTIDE SEQUENCE [LARGE SCALE GENOMIC DNA]</scope>
    <source>
        <tissue evidence="1">Muscle</tissue>
    </source>
</reference>
<proteinExistence type="predicted"/>
<dbReference type="Proteomes" id="UP000324222">
    <property type="component" value="Unassembled WGS sequence"/>
</dbReference>
<accession>A0A5B7GN99</accession>